<dbReference type="InterPro" id="IPR011990">
    <property type="entry name" value="TPR-like_helical_dom_sf"/>
</dbReference>
<name>A0ABR4IKY6_9EURO</name>
<sequence>MRPKSRSEFKIAIVCALPREADAVEGFFDEFYDEDPGQGHYGKQPGDTNAYTTGRIGEHSIVLVHMSGMGNRVSAGVARGLQISFTGVKLVLVVGICGAVPVSPQGHPIFLGDVIISNTVIEYDYGRQYPGGFQRKSDMKETTLGPPNPELKAFLSQLQTDRRHEQAQRKAVENVQELQKRRGSRWAYPGTENDVVFEASYRHMHHRPESPGRMCLQCEEHVDAFCEQAQNMSCKELGCGGSSIERARVAEESPAPCIYIGPVASANVVMKSGEHRDALARAEGAVGFEMEGAGVWGNSLCVIIKGVCDYADSHKNKTWQDYAAATAASCAKVFLDYWEPVTLMNNHATIEMRAGGSLNLDFLESIKSLTEQLVEGGNFDEAAEMLLYFNQVGWTLQCHGLFQASEMAHRCALEGRQKVYGPQQPETLVSVKDLGAALYRQGKYGDAEIYHRRALQGRTRVLGPEHRDTLVSMTDLGMALHEQGKNEEAEGLFRRAIEGKKKAFGVRDGQIQGDIDILKSILGDQGKPTDIDI</sequence>
<dbReference type="Proteomes" id="UP001610335">
    <property type="component" value="Unassembled WGS sequence"/>
</dbReference>
<dbReference type="Pfam" id="PF13424">
    <property type="entry name" value="TPR_12"/>
    <property type="match status" value="1"/>
</dbReference>
<feature type="domain" description="Nucleoside phosphorylase" evidence="1">
    <location>
        <begin position="10"/>
        <end position="142"/>
    </location>
</feature>
<dbReference type="Gene3D" id="1.25.40.10">
    <property type="entry name" value="Tetratricopeptide repeat domain"/>
    <property type="match status" value="1"/>
</dbReference>
<dbReference type="InterPro" id="IPR000845">
    <property type="entry name" value="Nucleoside_phosphorylase_d"/>
</dbReference>
<dbReference type="SUPFAM" id="SSF48452">
    <property type="entry name" value="TPR-like"/>
    <property type="match status" value="1"/>
</dbReference>
<dbReference type="SUPFAM" id="SSF53167">
    <property type="entry name" value="Purine and uridine phosphorylases"/>
    <property type="match status" value="1"/>
</dbReference>
<gene>
    <name evidence="2" type="ORF">BDW59DRAFT_143053</name>
</gene>
<proteinExistence type="predicted"/>
<dbReference type="InterPro" id="IPR035994">
    <property type="entry name" value="Nucleoside_phosphorylase_sf"/>
</dbReference>
<dbReference type="PANTHER" id="PTHR46082">
    <property type="entry name" value="ATP/GTP-BINDING PROTEIN-RELATED"/>
    <property type="match status" value="1"/>
</dbReference>
<dbReference type="PANTHER" id="PTHR46082:SF6">
    <property type="entry name" value="AAA+ ATPASE DOMAIN-CONTAINING PROTEIN-RELATED"/>
    <property type="match status" value="1"/>
</dbReference>
<keyword evidence="3" id="KW-1185">Reference proteome</keyword>
<dbReference type="EMBL" id="JBFXLS010000020">
    <property type="protein sequence ID" value="KAL2828390.1"/>
    <property type="molecule type" value="Genomic_DNA"/>
</dbReference>
<dbReference type="Pfam" id="PF01048">
    <property type="entry name" value="PNP_UDP_1"/>
    <property type="match status" value="1"/>
</dbReference>
<accession>A0ABR4IKY6</accession>
<evidence type="ECO:0000313" key="2">
    <source>
        <dbReference type="EMBL" id="KAL2828390.1"/>
    </source>
</evidence>
<comment type="caution">
    <text evidence="2">The sequence shown here is derived from an EMBL/GenBank/DDBJ whole genome shotgun (WGS) entry which is preliminary data.</text>
</comment>
<organism evidence="2 3">
    <name type="scientific">Aspergillus cavernicola</name>
    <dbReference type="NCBI Taxonomy" id="176166"/>
    <lineage>
        <taxon>Eukaryota</taxon>
        <taxon>Fungi</taxon>
        <taxon>Dikarya</taxon>
        <taxon>Ascomycota</taxon>
        <taxon>Pezizomycotina</taxon>
        <taxon>Eurotiomycetes</taxon>
        <taxon>Eurotiomycetidae</taxon>
        <taxon>Eurotiales</taxon>
        <taxon>Aspergillaceae</taxon>
        <taxon>Aspergillus</taxon>
        <taxon>Aspergillus subgen. Nidulantes</taxon>
    </lineage>
</organism>
<reference evidence="2 3" key="1">
    <citation type="submission" date="2024-07" db="EMBL/GenBank/DDBJ databases">
        <title>Section-level genome sequencing and comparative genomics of Aspergillus sections Usti and Cavernicolus.</title>
        <authorList>
            <consortium name="Lawrence Berkeley National Laboratory"/>
            <person name="Nybo J.L."/>
            <person name="Vesth T.C."/>
            <person name="Theobald S."/>
            <person name="Frisvad J.C."/>
            <person name="Larsen T.O."/>
            <person name="Kjaerboelling I."/>
            <person name="Rothschild-Mancinelli K."/>
            <person name="Lyhne E.K."/>
            <person name="Kogle M.E."/>
            <person name="Barry K."/>
            <person name="Clum A."/>
            <person name="Na H."/>
            <person name="Ledsgaard L."/>
            <person name="Lin J."/>
            <person name="Lipzen A."/>
            <person name="Kuo A."/>
            <person name="Riley R."/>
            <person name="Mondo S."/>
            <person name="LaButti K."/>
            <person name="Haridas S."/>
            <person name="Pangalinan J."/>
            <person name="Salamov A.A."/>
            <person name="Simmons B.A."/>
            <person name="Magnuson J.K."/>
            <person name="Chen J."/>
            <person name="Drula E."/>
            <person name="Henrissat B."/>
            <person name="Wiebenga A."/>
            <person name="Lubbers R.J."/>
            <person name="Gomes A.C."/>
            <person name="Makela M.R."/>
            <person name="Stajich J."/>
            <person name="Grigoriev I.V."/>
            <person name="Mortensen U.H."/>
            <person name="De vries R.P."/>
            <person name="Baker S.E."/>
            <person name="Andersen M.R."/>
        </authorList>
    </citation>
    <scope>NUCLEOTIDE SEQUENCE [LARGE SCALE GENOMIC DNA]</scope>
    <source>
        <strain evidence="2 3">CBS 600.67</strain>
    </source>
</reference>
<evidence type="ECO:0000259" key="1">
    <source>
        <dbReference type="Pfam" id="PF01048"/>
    </source>
</evidence>
<evidence type="ECO:0000313" key="3">
    <source>
        <dbReference type="Proteomes" id="UP001610335"/>
    </source>
</evidence>
<protein>
    <submittedName>
        <fullName evidence="2">Nucleoside phosphorylase domain-containing protein</fullName>
    </submittedName>
</protein>
<dbReference type="InterPro" id="IPR053137">
    <property type="entry name" value="NLR-like"/>
</dbReference>
<dbReference type="Gene3D" id="3.40.50.1580">
    <property type="entry name" value="Nucleoside phosphorylase domain"/>
    <property type="match status" value="1"/>
</dbReference>